<dbReference type="Proteomes" id="UP000287156">
    <property type="component" value="Unassembled WGS sequence"/>
</dbReference>
<protein>
    <recommendedName>
        <fullName evidence="2">YdbS-like PH domain-containing protein</fullName>
    </recommendedName>
</protein>
<feature type="domain" description="YdbS-like PH" evidence="2">
    <location>
        <begin position="65"/>
        <end position="146"/>
    </location>
</feature>
<dbReference type="PIRSF" id="PIRSF026631">
    <property type="entry name" value="UCP026631"/>
    <property type="match status" value="1"/>
</dbReference>
<dbReference type="PANTHER" id="PTHR34473:SF2">
    <property type="entry name" value="UPF0699 TRANSMEMBRANE PROTEIN YDBT"/>
    <property type="match status" value="1"/>
</dbReference>
<dbReference type="AlphaFoldDB" id="A0A429XZ42"/>
<feature type="transmembrane region" description="Helical" evidence="1">
    <location>
        <begin position="378"/>
        <end position="395"/>
    </location>
</feature>
<feature type="transmembrane region" description="Helical" evidence="1">
    <location>
        <begin position="221"/>
        <end position="246"/>
    </location>
</feature>
<feature type="transmembrane region" description="Helical" evidence="1">
    <location>
        <begin position="12"/>
        <end position="33"/>
    </location>
</feature>
<evidence type="ECO:0000259" key="2">
    <source>
        <dbReference type="Pfam" id="PF03703"/>
    </source>
</evidence>
<organism evidence="3 4">
    <name type="scientific">Siminovitchia acidinfaciens</name>
    <dbReference type="NCBI Taxonomy" id="2321395"/>
    <lineage>
        <taxon>Bacteria</taxon>
        <taxon>Bacillati</taxon>
        <taxon>Bacillota</taxon>
        <taxon>Bacilli</taxon>
        <taxon>Bacillales</taxon>
        <taxon>Bacillaceae</taxon>
        <taxon>Siminovitchia</taxon>
    </lineage>
</organism>
<dbReference type="InterPro" id="IPR014529">
    <property type="entry name" value="UCP026631"/>
</dbReference>
<feature type="transmembrane region" description="Helical" evidence="1">
    <location>
        <begin position="177"/>
        <end position="201"/>
    </location>
</feature>
<proteinExistence type="predicted"/>
<feature type="domain" description="YdbS-like PH" evidence="2">
    <location>
        <begin position="395"/>
        <end position="475"/>
    </location>
</feature>
<gene>
    <name evidence="3" type="ORF">D4T97_010200</name>
</gene>
<feature type="transmembrane region" description="Helical" evidence="1">
    <location>
        <begin position="45"/>
        <end position="66"/>
    </location>
</feature>
<dbReference type="OrthoDB" id="2195155at2"/>
<dbReference type="PANTHER" id="PTHR34473">
    <property type="entry name" value="UPF0699 TRANSMEMBRANE PROTEIN YDBS"/>
    <property type="match status" value="1"/>
</dbReference>
<evidence type="ECO:0000313" key="3">
    <source>
        <dbReference type="EMBL" id="RST74050.1"/>
    </source>
</evidence>
<dbReference type="RefSeq" id="WP_126050328.1">
    <property type="nucleotide sequence ID" value="NZ_QYTV02000004.1"/>
</dbReference>
<evidence type="ECO:0000256" key="1">
    <source>
        <dbReference type="SAM" id="Phobius"/>
    </source>
</evidence>
<reference evidence="3" key="1">
    <citation type="submission" date="2018-12" db="EMBL/GenBank/DDBJ databases">
        <authorList>
            <person name="Sun L."/>
            <person name="Chen Z."/>
        </authorList>
    </citation>
    <scope>NUCLEOTIDE SEQUENCE [LARGE SCALE GENOMIC DNA]</scope>
    <source>
        <strain evidence="3">3-2-2</strain>
    </source>
</reference>
<evidence type="ECO:0000313" key="4">
    <source>
        <dbReference type="Proteomes" id="UP000287156"/>
    </source>
</evidence>
<sequence>MFEPKRLHPITVLYDFIRSLKELIIPFIFLFIFGKNEIELGFSMLPQLLFLLFVLFMIASMVVKWLRFTYRVEDNELRIEQGLFVRKKRYIPFDRIQSLDLSESIIHRPLGLVKVKVETAGSGGDKAEAELTAIKKADAASLQKIISDVKNKVPSDVTEEVAAPREDIIYKITARQLLFLASTSGRAGVVISAFLAFVFQFEDFIPYEKLFNEMQQLIKFGVVFISVVVFIALFIAWLLSVVIAFFKYNDFTVKKVKDELIITRGLLEKRTTTVPLHRIQALTITESPIRQPFGYASVSLESAGGASTDLENSSMVLLPIVKRSEIADLLGGYFTDYAFDTDFRPAPKRSIRRYMFVKSIIALVIAGVVTGFFWPYGLFAVALLPIAILWGYAQYKSAGWNIAGQQLTMRYRTIEQHTMLMKKNRIQSMEASVSWFQKRADLAAVSAAVKSGAGSRDAEIAHLDEKHALEVLDWYSHRDQGLIDFVETATESE</sequence>
<keyword evidence="4" id="KW-1185">Reference proteome</keyword>
<feature type="domain" description="YdbS-like PH" evidence="2">
    <location>
        <begin position="258"/>
        <end position="329"/>
    </location>
</feature>
<comment type="caution">
    <text evidence="3">The sequence shown here is derived from an EMBL/GenBank/DDBJ whole genome shotgun (WGS) entry which is preliminary data.</text>
</comment>
<dbReference type="Pfam" id="PF03703">
    <property type="entry name" value="bPH_2"/>
    <property type="match status" value="3"/>
</dbReference>
<name>A0A429XZ42_9BACI</name>
<accession>A0A429XZ42</accession>
<keyword evidence="1" id="KW-1133">Transmembrane helix</keyword>
<feature type="transmembrane region" description="Helical" evidence="1">
    <location>
        <begin position="354"/>
        <end position="372"/>
    </location>
</feature>
<keyword evidence="1" id="KW-0472">Membrane</keyword>
<dbReference type="EMBL" id="QYTV02000004">
    <property type="protein sequence ID" value="RST74050.1"/>
    <property type="molecule type" value="Genomic_DNA"/>
</dbReference>
<keyword evidence="1" id="KW-0812">Transmembrane</keyword>
<dbReference type="InterPro" id="IPR005182">
    <property type="entry name" value="YdbS-like_PH"/>
</dbReference>